<dbReference type="SMART" id="SM00575">
    <property type="entry name" value="ZnF_PMZ"/>
    <property type="match status" value="1"/>
</dbReference>
<evidence type="ECO:0000313" key="8">
    <source>
        <dbReference type="Proteomes" id="UP001140206"/>
    </source>
</evidence>
<dbReference type="InterPro" id="IPR018289">
    <property type="entry name" value="MULE_transposase_dom"/>
</dbReference>
<dbReference type="Pfam" id="PF10551">
    <property type="entry name" value="MULE"/>
    <property type="match status" value="1"/>
</dbReference>
<evidence type="ECO:0000256" key="1">
    <source>
        <dbReference type="ARBA" id="ARBA00022723"/>
    </source>
</evidence>
<dbReference type="Pfam" id="PF03101">
    <property type="entry name" value="FAR1"/>
    <property type="match status" value="1"/>
</dbReference>
<evidence type="ECO:0000256" key="3">
    <source>
        <dbReference type="ARBA" id="ARBA00022833"/>
    </source>
</evidence>
<gene>
    <name evidence="7" type="ORF">LUZ62_020845</name>
</gene>
<keyword evidence="1" id="KW-0479">Metal-binding</keyword>
<dbReference type="Pfam" id="PF04434">
    <property type="entry name" value="SWIM"/>
    <property type="match status" value="1"/>
</dbReference>
<dbReference type="InterPro" id="IPR006564">
    <property type="entry name" value="Znf_PMZ"/>
</dbReference>
<feature type="compositionally biased region" description="Basic and acidic residues" evidence="5">
    <location>
        <begin position="812"/>
        <end position="825"/>
    </location>
</feature>
<evidence type="ECO:0000259" key="6">
    <source>
        <dbReference type="PROSITE" id="PS50966"/>
    </source>
</evidence>
<keyword evidence="3" id="KW-0862">Zinc</keyword>
<proteinExistence type="predicted"/>
<evidence type="ECO:0000313" key="7">
    <source>
        <dbReference type="EMBL" id="KAJ4808279.1"/>
    </source>
</evidence>
<evidence type="ECO:0000256" key="2">
    <source>
        <dbReference type="ARBA" id="ARBA00022771"/>
    </source>
</evidence>
<reference evidence="7" key="1">
    <citation type="submission" date="2022-08" db="EMBL/GenBank/DDBJ databases">
        <authorList>
            <person name="Marques A."/>
        </authorList>
    </citation>
    <scope>NUCLEOTIDE SEQUENCE</scope>
    <source>
        <strain evidence="7">RhyPub2mFocal</strain>
        <tissue evidence="7">Leaves</tissue>
    </source>
</reference>
<sequence>MLDPSDKKIMELGDSSQAILVHSEINPGAQDDSTDLNAEKRWVGQMGGIDPYTGWEGLPANDLDSIQEEDEMEMHKMNQQKDADDQQKNQPHIGMEFKSRDEAYQFYNMYAFEAGFSIRKETTSKSSKGVSSERFVCSKEGFSNRQKQEQKKLGSSSDKKTPEKDKGSSRAGCKACLRVKLVKGELWQVTVFNDIHSHDLIPNTPSKIRNLRSQRCITVEDIQTILNLSDQNVGPSKIMEYMAAVYGGKEYVSFRLKDVSNVVTMANRKILGVDVETTLAHFRKKQEEDPEFFFSIKVDDDGLVEHVFWADARSRREYLEFGDVVTFDTTYNTNKYNMPLAPFIGVNHHRQSIFFGMALLRSESTENFSWLFQTWLNAMYGKHPTAIVTDQDPAMRVAIKIIFPNAVHRCCQWHVMRKAREKLGLLYHQLPGFQEELGSVINRSLNVQEFENTWTTMLEKYKLHDNNHLKNMFEKHAEWVPAYFRDIFFAEMSTTQRSESMNSLLKMWMTAHTSIYKFVMRIDNMVESIWQREGDEDNKTMDQIPHLWSRYPLEAHARQIYTRKVFALFKELVKDSTLGVAIEKEKDALYEVNIDSHTSIRNWAPESYIVTVDRTENMFSCNCKGFEFEGLLCYHAIKVMCQLGIREIPSHYIVQRWCKNANALVKRPTHERLRDLGNSQPLQMFRFSTLNSQMMHLVKLASKNVRAFEILQAKMKEALSEITPLVSNNMSPQLEILVEPDSLEVDVEDKNPRKELVFHDPPLSQCKGRKKRPARWKTPIEKAPIKRRTCSHCGKKDAHNIRTCPELMKELGIEKKQTTKEKANEEESGEED</sequence>
<dbReference type="PANTHER" id="PTHR47718">
    <property type="entry name" value="OS01G0519700 PROTEIN"/>
    <property type="match status" value="1"/>
</dbReference>
<evidence type="ECO:0000256" key="5">
    <source>
        <dbReference type="SAM" id="MobiDB-lite"/>
    </source>
</evidence>
<dbReference type="GO" id="GO:0008270">
    <property type="term" value="F:zinc ion binding"/>
    <property type="evidence" value="ECO:0007669"/>
    <property type="project" value="UniProtKB-KW"/>
</dbReference>
<dbReference type="EMBL" id="JAMFTS010000001">
    <property type="protein sequence ID" value="KAJ4808279.1"/>
    <property type="molecule type" value="Genomic_DNA"/>
</dbReference>
<feature type="compositionally biased region" description="Basic and acidic residues" evidence="5">
    <location>
        <begin position="146"/>
        <end position="168"/>
    </location>
</feature>
<dbReference type="PROSITE" id="PS50966">
    <property type="entry name" value="ZF_SWIM"/>
    <property type="match status" value="1"/>
</dbReference>
<organism evidence="7 8">
    <name type="scientific">Rhynchospora pubera</name>
    <dbReference type="NCBI Taxonomy" id="906938"/>
    <lineage>
        <taxon>Eukaryota</taxon>
        <taxon>Viridiplantae</taxon>
        <taxon>Streptophyta</taxon>
        <taxon>Embryophyta</taxon>
        <taxon>Tracheophyta</taxon>
        <taxon>Spermatophyta</taxon>
        <taxon>Magnoliopsida</taxon>
        <taxon>Liliopsida</taxon>
        <taxon>Poales</taxon>
        <taxon>Cyperaceae</taxon>
        <taxon>Cyperoideae</taxon>
        <taxon>Rhynchosporeae</taxon>
        <taxon>Rhynchospora</taxon>
    </lineage>
</organism>
<evidence type="ECO:0000256" key="4">
    <source>
        <dbReference type="PROSITE-ProRule" id="PRU00325"/>
    </source>
</evidence>
<comment type="caution">
    <text evidence="7">The sequence shown here is derived from an EMBL/GenBank/DDBJ whole genome shotgun (WGS) entry which is preliminary data.</text>
</comment>
<dbReference type="AlphaFoldDB" id="A0AAV8GRS3"/>
<keyword evidence="8" id="KW-1185">Reference proteome</keyword>
<name>A0AAV8GRS3_9POAL</name>
<dbReference type="InterPro" id="IPR004330">
    <property type="entry name" value="FAR1_DNA_bnd_dom"/>
</dbReference>
<feature type="region of interest" description="Disordered" evidence="5">
    <location>
        <begin position="141"/>
        <end position="169"/>
    </location>
</feature>
<dbReference type="InterPro" id="IPR007527">
    <property type="entry name" value="Znf_SWIM"/>
</dbReference>
<feature type="region of interest" description="Disordered" evidence="5">
    <location>
        <begin position="812"/>
        <end position="832"/>
    </location>
</feature>
<dbReference type="Proteomes" id="UP001140206">
    <property type="component" value="Chromosome 1"/>
</dbReference>
<keyword evidence="2 4" id="KW-0863">Zinc-finger</keyword>
<feature type="domain" description="SWIM-type" evidence="6">
    <location>
        <begin position="608"/>
        <end position="644"/>
    </location>
</feature>
<protein>
    <submittedName>
        <fullName evidence="7">Protein FAR1-RELATED SEQUENCE 5</fullName>
    </submittedName>
</protein>
<accession>A0AAV8GRS3</accession>